<dbReference type="Gene3D" id="1.10.260.40">
    <property type="entry name" value="lambda repressor-like DNA-binding domains"/>
    <property type="match status" value="1"/>
</dbReference>
<dbReference type="GO" id="GO:0003677">
    <property type="term" value="F:DNA binding"/>
    <property type="evidence" value="ECO:0007669"/>
    <property type="project" value="UniProtKB-KW"/>
</dbReference>
<feature type="domain" description="HTH cro/C1-type" evidence="4">
    <location>
        <begin position="13"/>
        <end position="68"/>
    </location>
</feature>
<dbReference type="EMBL" id="BGZN01000010">
    <property type="protein sequence ID" value="GBR73367.1"/>
    <property type="molecule type" value="Genomic_DNA"/>
</dbReference>
<gene>
    <name evidence="5" type="ORF">NO1_0760</name>
</gene>
<dbReference type="GO" id="GO:0003700">
    <property type="term" value="F:DNA-binding transcription factor activity"/>
    <property type="evidence" value="ECO:0007669"/>
    <property type="project" value="TreeGrafter"/>
</dbReference>
<dbReference type="InterPro" id="IPR001387">
    <property type="entry name" value="Cro/C1-type_HTH"/>
</dbReference>
<name>A0A388TB15_TERA1</name>
<keyword evidence="2" id="KW-0238">DNA-binding</keyword>
<dbReference type="InterPro" id="IPR010982">
    <property type="entry name" value="Lambda_DNA-bd_dom_sf"/>
</dbReference>
<dbReference type="SUPFAM" id="SSF47413">
    <property type="entry name" value="lambda repressor-like DNA-binding domains"/>
    <property type="match status" value="1"/>
</dbReference>
<evidence type="ECO:0000256" key="1">
    <source>
        <dbReference type="ARBA" id="ARBA00023015"/>
    </source>
</evidence>
<dbReference type="PANTHER" id="PTHR46797">
    <property type="entry name" value="HTH-TYPE TRANSCRIPTIONAL REGULATOR"/>
    <property type="match status" value="1"/>
</dbReference>
<dbReference type="CDD" id="cd00093">
    <property type="entry name" value="HTH_XRE"/>
    <property type="match status" value="1"/>
</dbReference>
<dbReference type="InterPro" id="IPR050807">
    <property type="entry name" value="TransReg_Diox_bact_type"/>
</dbReference>
<dbReference type="PROSITE" id="PS50943">
    <property type="entry name" value="HTH_CROC1"/>
    <property type="match status" value="1"/>
</dbReference>
<dbReference type="AlphaFoldDB" id="A0A388TB15"/>
<evidence type="ECO:0000259" key="4">
    <source>
        <dbReference type="PROSITE" id="PS50943"/>
    </source>
</evidence>
<organism evidence="5 6">
    <name type="scientific">Termititenax aidoneus</name>
    <dbReference type="NCBI Taxonomy" id="2218524"/>
    <lineage>
        <taxon>Bacteria</taxon>
        <taxon>Bacillati</taxon>
        <taxon>Candidatus Margulisiibacteriota</taxon>
        <taxon>Candidatus Termititenacia</taxon>
        <taxon>Candidatus Termititenacales</taxon>
        <taxon>Candidatus Termititenacaceae</taxon>
        <taxon>Candidatus Termititenax</taxon>
    </lineage>
</organism>
<comment type="caution">
    <text evidence="5">The sequence shown here is derived from an EMBL/GenBank/DDBJ whole genome shotgun (WGS) entry which is preliminary data.</text>
</comment>
<dbReference type="GO" id="GO:0005829">
    <property type="term" value="C:cytosol"/>
    <property type="evidence" value="ECO:0007669"/>
    <property type="project" value="TreeGrafter"/>
</dbReference>
<evidence type="ECO:0000313" key="5">
    <source>
        <dbReference type="EMBL" id="GBR73367.1"/>
    </source>
</evidence>
<reference evidence="5 6" key="1">
    <citation type="journal article" date="2019" name="ISME J.">
        <title>Genome analyses of uncultured TG2/ZB3 bacteria in 'Margulisbacteria' specifically attached to ectosymbiotic spirochetes of protists in the termite gut.</title>
        <authorList>
            <person name="Utami Y.D."/>
            <person name="Kuwahara H."/>
            <person name="Igai K."/>
            <person name="Murakami T."/>
            <person name="Sugaya K."/>
            <person name="Morikawa T."/>
            <person name="Nagura Y."/>
            <person name="Yuki M."/>
            <person name="Deevong P."/>
            <person name="Inoue T."/>
            <person name="Kihara K."/>
            <person name="Lo N."/>
            <person name="Yamada A."/>
            <person name="Ohkuma M."/>
            <person name="Hongoh Y."/>
        </authorList>
    </citation>
    <scope>NUCLEOTIDE SEQUENCE [LARGE SCALE GENOMIC DNA]</scope>
    <source>
        <strain evidence="5">NkOx7-01</strain>
    </source>
</reference>
<dbReference type="PANTHER" id="PTHR46797:SF23">
    <property type="entry name" value="HTH-TYPE TRANSCRIPTIONAL REGULATOR SUTR"/>
    <property type="match status" value="1"/>
</dbReference>
<accession>A0A388TB15</accession>
<dbReference type="Pfam" id="PF01381">
    <property type="entry name" value="HTH_3"/>
    <property type="match status" value="1"/>
</dbReference>
<keyword evidence="6" id="KW-1185">Reference proteome</keyword>
<sequence>MENVLTRKIAQNLRKIRIKKGLSQEQVAEMSGMHWTYYSRIERALHKDISVRRLKNITDAFGVTLNDVVY</sequence>
<evidence type="ECO:0000256" key="3">
    <source>
        <dbReference type="ARBA" id="ARBA00023163"/>
    </source>
</evidence>
<proteinExistence type="predicted"/>
<keyword evidence="3" id="KW-0804">Transcription</keyword>
<keyword evidence="1" id="KW-0805">Transcription regulation</keyword>
<evidence type="ECO:0000256" key="2">
    <source>
        <dbReference type="ARBA" id="ARBA00023125"/>
    </source>
</evidence>
<evidence type="ECO:0000313" key="6">
    <source>
        <dbReference type="Proteomes" id="UP000269352"/>
    </source>
</evidence>
<dbReference type="SMART" id="SM00530">
    <property type="entry name" value="HTH_XRE"/>
    <property type="match status" value="1"/>
</dbReference>
<protein>
    <submittedName>
        <fullName evidence="5">XRE family transcriptional regulators</fullName>
    </submittedName>
</protein>
<dbReference type="Proteomes" id="UP000269352">
    <property type="component" value="Unassembled WGS sequence"/>
</dbReference>